<sequence>MDGVGSVDGEHVEHWAFLAPFEVVGDTGFAGMVALCGDTASAELSFVYNLAAWLQQLHNRQRSRECVDERAGRAVSSFDMRTRVALHQLVTLVSTKYKALTLATYEKSAAALLHCSTCGAMEPQRSVPRAGLSQRGLNDLPRPHRRLAARARTRRTGRAREGATGRPSAGGQRRLQPLATPGAGPVPLPAGG</sequence>
<dbReference type="Proteomes" id="UP000218209">
    <property type="component" value="Unassembled WGS sequence"/>
</dbReference>
<reference evidence="2 3" key="1">
    <citation type="submission" date="2017-03" db="EMBL/GenBank/DDBJ databases">
        <title>WGS assembly of Porphyra umbilicalis.</title>
        <authorList>
            <person name="Brawley S.H."/>
            <person name="Blouin N.A."/>
            <person name="Ficko-Blean E."/>
            <person name="Wheeler G.L."/>
            <person name="Lohr M."/>
            <person name="Goodson H.V."/>
            <person name="Jenkins J.W."/>
            <person name="Blaby-Haas C.E."/>
            <person name="Helliwell K.E."/>
            <person name="Chan C."/>
            <person name="Marriage T."/>
            <person name="Bhattacharya D."/>
            <person name="Klein A.S."/>
            <person name="Badis Y."/>
            <person name="Brodie J."/>
            <person name="Cao Y."/>
            <person name="Collen J."/>
            <person name="Dittami S.M."/>
            <person name="Gachon C.M."/>
            <person name="Green B.R."/>
            <person name="Karpowicz S."/>
            <person name="Kim J.W."/>
            <person name="Kudahl U."/>
            <person name="Lin S."/>
            <person name="Michel G."/>
            <person name="Mittag M."/>
            <person name="Olson B.J."/>
            <person name="Pangilinan J."/>
            <person name="Peng Y."/>
            <person name="Qiu H."/>
            <person name="Shu S."/>
            <person name="Singer J.T."/>
            <person name="Smith A.G."/>
            <person name="Sprecher B.N."/>
            <person name="Wagner V."/>
            <person name="Wang W."/>
            <person name="Wang Z.-Y."/>
            <person name="Yan J."/>
            <person name="Yarish C."/>
            <person name="Zoeuner-Riek S."/>
            <person name="Zhuang Y."/>
            <person name="Zou Y."/>
            <person name="Lindquist E.A."/>
            <person name="Grimwood J."/>
            <person name="Barry K."/>
            <person name="Rokhsar D.S."/>
            <person name="Schmutz J."/>
            <person name="Stiller J.W."/>
            <person name="Grossman A.R."/>
            <person name="Prochnik S.E."/>
        </authorList>
    </citation>
    <scope>NUCLEOTIDE SEQUENCE [LARGE SCALE GENOMIC DNA]</scope>
    <source>
        <strain evidence="2">4086291</strain>
    </source>
</reference>
<feature type="region of interest" description="Disordered" evidence="1">
    <location>
        <begin position="126"/>
        <end position="192"/>
    </location>
</feature>
<dbReference type="AlphaFoldDB" id="A0A1X6PJB0"/>
<feature type="compositionally biased region" description="Basic residues" evidence="1">
    <location>
        <begin position="143"/>
        <end position="157"/>
    </location>
</feature>
<dbReference type="EMBL" id="KV918767">
    <property type="protein sequence ID" value="OSX80942.1"/>
    <property type="molecule type" value="Genomic_DNA"/>
</dbReference>
<name>A0A1X6PJB0_PORUM</name>
<organism evidence="2 3">
    <name type="scientific">Porphyra umbilicalis</name>
    <name type="common">Purple laver</name>
    <name type="synonym">Red alga</name>
    <dbReference type="NCBI Taxonomy" id="2786"/>
    <lineage>
        <taxon>Eukaryota</taxon>
        <taxon>Rhodophyta</taxon>
        <taxon>Bangiophyceae</taxon>
        <taxon>Bangiales</taxon>
        <taxon>Bangiaceae</taxon>
        <taxon>Porphyra</taxon>
    </lineage>
</organism>
<gene>
    <name evidence="2" type="ORF">BU14_0031s0111</name>
</gene>
<evidence type="ECO:0000313" key="2">
    <source>
        <dbReference type="EMBL" id="OSX80942.1"/>
    </source>
</evidence>
<evidence type="ECO:0000313" key="3">
    <source>
        <dbReference type="Proteomes" id="UP000218209"/>
    </source>
</evidence>
<proteinExistence type="predicted"/>
<accession>A0A1X6PJB0</accession>
<protein>
    <submittedName>
        <fullName evidence="2">Uncharacterized protein</fullName>
    </submittedName>
</protein>
<evidence type="ECO:0000256" key="1">
    <source>
        <dbReference type="SAM" id="MobiDB-lite"/>
    </source>
</evidence>
<keyword evidence="3" id="KW-1185">Reference proteome</keyword>